<dbReference type="HAMAP" id="MF_01895">
    <property type="entry name" value="RNase_R"/>
    <property type="match status" value="1"/>
</dbReference>
<comment type="caution">
    <text evidence="11">The sequence shown here is derived from an EMBL/GenBank/DDBJ whole genome shotgun (WGS) entry which is preliminary data.</text>
</comment>
<dbReference type="PROSITE" id="PS50126">
    <property type="entry name" value="S1"/>
    <property type="match status" value="1"/>
</dbReference>
<dbReference type="Pfam" id="PF00773">
    <property type="entry name" value="RNB"/>
    <property type="match status" value="1"/>
</dbReference>
<sequence length="715" mass="80686">MAHKKKNKQHKQPKSNKNQKARSPLNGKMATGRLDISRAGLGFVIVEGWDQDVLIRPEDMMNAFNGDEVKIRVDHVSAKGRPEGVITEIVKRSQVEFSGRLELSDKFAFLIPDNERMRSDIFVPLHALHGGKNGDRVIVKIVEWNAGAKNPSGEVVELLTNERENEIAMKSILIEAGFQLRFSDEALEEAARIPDILDSKEIARRKDCRDVLTFTIDPVDAKDFDDALSIRKLKNGNYEVGVHIADVSYYVEPDTALDSEAYDRATSVYLPDRVLPMLPEHISNVLCSLRPNEDKFTFSAIFQLDEKARVKQYWIGRTVTHSNRRFTYEEAQEIIETGKGDYAEEILLLNKMARSMRGERFGKGAINFSSQEVRFKLDEKGIPIGIEIKESKEAHQLIEEFMLLANKTVAQYVGKRSVNDQPIPFPYRVHDVPNEDKLAIFAAFASRFGYKFNLNNPDKIAESFNEMLEQVQGKPEQHVLEQLGIRTMAKAIYTTDNIGHYGLGFEDYCHFTSPIRRYPDVMVHRIVQQCIDNQVKPDKKMESKCRHCSERERKAMEAERSANKYKQVEYMRRFIGDTFDAVISGVSTFGFWAETVEHKCEGLVSLADLAVLDEFTFLESDYALVGMHTGKRFRIGDKVKIRVEAASLEKRQIDFGYVPDGAKAAAEPEAAGKPARAARGAKAAAGEKAPAKAVKKTAAKKKASTASPAKKRKKD</sequence>
<dbReference type="NCBIfam" id="TIGR00358">
    <property type="entry name" value="3_prime_RNase"/>
    <property type="match status" value="1"/>
</dbReference>
<evidence type="ECO:0000256" key="2">
    <source>
        <dbReference type="ARBA" id="ARBA00004496"/>
    </source>
</evidence>
<dbReference type="SUPFAM" id="SSF50249">
    <property type="entry name" value="Nucleic acid-binding proteins"/>
    <property type="match status" value="3"/>
</dbReference>
<keyword evidence="7 8" id="KW-0694">RNA-binding</keyword>
<comment type="similarity">
    <text evidence="8">Belongs to the RNR ribonuclease family. RNase R subfamily.</text>
</comment>
<protein>
    <recommendedName>
        <fullName evidence="8">Ribonuclease R</fullName>
        <shortName evidence="8">RNase R</shortName>
        <ecNumber evidence="8">3.1.13.1</ecNumber>
    </recommendedName>
</protein>
<dbReference type="InterPro" id="IPR040476">
    <property type="entry name" value="CSD2"/>
</dbReference>
<keyword evidence="4 8" id="KW-0540">Nuclease</keyword>
<comment type="subcellular location">
    <subcellularLocation>
        <location evidence="2 8">Cytoplasm</location>
    </subcellularLocation>
</comment>
<keyword evidence="6 8" id="KW-0269">Exonuclease</keyword>
<dbReference type="GO" id="GO:0005829">
    <property type="term" value="C:cytosol"/>
    <property type="evidence" value="ECO:0007669"/>
    <property type="project" value="UniProtKB-ARBA"/>
</dbReference>
<dbReference type="PANTHER" id="PTHR23355:SF9">
    <property type="entry name" value="DIS3-LIKE EXONUCLEASE 2"/>
    <property type="match status" value="1"/>
</dbReference>
<evidence type="ECO:0000256" key="3">
    <source>
        <dbReference type="ARBA" id="ARBA00022490"/>
    </source>
</evidence>
<dbReference type="GO" id="GO:0008859">
    <property type="term" value="F:exoribonuclease II activity"/>
    <property type="evidence" value="ECO:0007669"/>
    <property type="project" value="UniProtKB-UniRule"/>
</dbReference>
<dbReference type="GO" id="GO:0006402">
    <property type="term" value="P:mRNA catabolic process"/>
    <property type="evidence" value="ECO:0007669"/>
    <property type="project" value="TreeGrafter"/>
</dbReference>
<dbReference type="CDD" id="cd04471">
    <property type="entry name" value="S1_RNase_R"/>
    <property type="match status" value="1"/>
</dbReference>
<dbReference type="InterPro" id="IPR004476">
    <property type="entry name" value="RNase_II/RNase_R"/>
</dbReference>
<feature type="region of interest" description="Disordered" evidence="9">
    <location>
        <begin position="666"/>
        <end position="715"/>
    </location>
</feature>
<evidence type="ECO:0000256" key="7">
    <source>
        <dbReference type="ARBA" id="ARBA00022884"/>
    </source>
</evidence>
<evidence type="ECO:0000256" key="4">
    <source>
        <dbReference type="ARBA" id="ARBA00022722"/>
    </source>
</evidence>
<dbReference type="EC" id="3.1.13.1" evidence="8"/>
<feature type="compositionally biased region" description="Basic residues" evidence="9">
    <location>
        <begin position="693"/>
        <end position="715"/>
    </location>
</feature>
<dbReference type="Gene3D" id="2.40.50.140">
    <property type="entry name" value="Nucleic acid-binding proteins"/>
    <property type="match status" value="3"/>
</dbReference>
<dbReference type="EMBL" id="PYGD01000004">
    <property type="protein sequence ID" value="PSK92032.1"/>
    <property type="molecule type" value="Genomic_DNA"/>
</dbReference>
<feature type="region of interest" description="Disordered" evidence="9">
    <location>
        <begin position="1"/>
        <end position="29"/>
    </location>
</feature>
<dbReference type="Pfam" id="PF17876">
    <property type="entry name" value="CSD2"/>
    <property type="match status" value="1"/>
</dbReference>
<dbReference type="InterPro" id="IPR003029">
    <property type="entry name" value="S1_domain"/>
</dbReference>
<dbReference type="InterPro" id="IPR011129">
    <property type="entry name" value="CSD"/>
</dbReference>
<feature type="domain" description="S1 motif" evidence="10">
    <location>
        <begin position="576"/>
        <end position="658"/>
    </location>
</feature>
<dbReference type="SMART" id="SM00316">
    <property type="entry name" value="S1"/>
    <property type="match status" value="1"/>
</dbReference>
<evidence type="ECO:0000313" key="12">
    <source>
        <dbReference type="Proteomes" id="UP000240572"/>
    </source>
</evidence>
<proteinExistence type="inferred from homology"/>
<dbReference type="InterPro" id="IPR001900">
    <property type="entry name" value="RNase_II/R"/>
</dbReference>
<dbReference type="OrthoDB" id="9764149at2"/>
<comment type="catalytic activity">
    <reaction evidence="1 8">
        <text>Exonucleolytic cleavage in the 3'- to 5'-direction to yield nucleoside 5'-phosphates.</text>
        <dbReference type="EC" id="3.1.13.1"/>
    </reaction>
</comment>
<dbReference type="SMART" id="SM00357">
    <property type="entry name" value="CSP"/>
    <property type="match status" value="2"/>
</dbReference>
<keyword evidence="12" id="KW-1185">Reference proteome</keyword>
<keyword evidence="5 8" id="KW-0378">Hydrolase</keyword>
<accession>A0A2P8D4A3</accession>
<evidence type="ECO:0000256" key="6">
    <source>
        <dbReference type="ARBA" id="ARBA00022839"/>
    </source>
</evidence>
<reference evidence="11 12" key="1">
    <citation type="submission" date="2018-03" db="EMBL/GenBank/DDBJ databases">
        <title>Genomic Encyclopedia of Type Strains, Phase III (KMG-III): the genomes of soil and plant-associated and newly described type strains.</title>
        <authorList>
            <person name="Whitman W."/>
        </authorList>
    </citation>
    <scope>NUCLEOTIDE SEQUENCE [LARGE SCALE GENOMIC DNA]</scope>
    <source>
        <strain evidence="11 12">CGMCC 1.12700</strain>
    </source>
</reference>
<dbReference type="GO" id="GO:0003723">
    <property type="term" value="F:RNA binding"/>
    <property type="evidence" value="ECO:0007669"/>
    <property type="project" value="UniProtKB-UniRule"/>
</dbReference>
<dbReference type="NCBIfam" id="TIGR02063">
    <property type="entry name" value="RNase_R"/>
    <property type="match status" value="1"/>
</dbReference>
<organism evidence="11 12">
    <name type="scientific">Taibaiella chishuiensis</name>
    <dbReference type="NCBI Taxonomy" id="1434707"/>
    <lineage>
        <taxon>Bacteria</taxon>
        <taxon>Pseudomonadati</taxon>
        <taxon>Bacteroidota</taxon>
        <taxon>Chitinophagia</taxon>
        <taxon>Chitinophagales</taxon>
        <taxon>Chitinophagaceae</taxon>
        <taxon>Taibaiella</taxon>
    </lineage>
</organism>
<keyword evidence="3 8" id="KW-0963">Cytoplasm</keyword>
<dbReference type="PANTHER" id="PTHR23355">
    <property type="entry name" value="RIBONUCLEASE"/>
    <property type="match status" value="1"/>
</dbReference>
<dbReference type="Proteomes" id="UP000240572">
    <property type="component" value="Unassembled WGS sequence"/>
</dbReference>
<dbReference type="InterPro" id="IPR050180">
    <property type="entry name" value="RNR_Ribonuclease"/>
</dbReference>
<feature type="compositionally biased region" description="Low complexity" evidence="9">
    <location>
        <begin position="666"/>
        <end position="692"/>
    </location>
</feature>
<comment type="function">
    <text evidence="8">3'-5' exoribonuclease that releases 5'-nucleoside monophosphates and is involved in maturation of structured RNAs.</text>
</comment>
<evidence type="ECO:0000256" key="9">
    <source>
        <dbReference type="SAM" id="MobiDB-lite"/>
    </source>
</evidence>
<dbReference type="SMART" id="SM00955">
    <property type="entry name" value="RNB"/>
    <property type="match status" value="1"/>
</dbReference>
<evidence type="ECO:0000259" key="10">
    <source>
        <dbReference type="PROSITE" id="PS50126"/>
    </source>
</evidence>
<dbReference type="InterPro" id="IPR013223">
    <property type="entry name" value="RNase_B_OB_dom"/>
</dbReference>
<feature type="compositionally biased region" description="Basic residues" evidence="9">
    <location>
        <begin position="1"/>
        <end position="20"/>
    </location>
</feature>
<evidence type="ECO:0000256" key="5">
    <source>
        <dbReference type="ARBA" id="ARBA00022801"/>
    </source>
</evidence>
<dbReference type="AlphaFoldDB" id="A0A2P8D4A3"/>
<dbReference type="InterPro" id="IPR011805">
    <property type="entry name" value="RNase_R"/>
</dbReference>
<evidence type="ECO:0000256" key="1">
    <source>
        <dbReference type="ARBA" id="ARBA00001849"/>
    </source>
</evidence>
<dbReference type="RefSeq" id="WP_106523310.1">
    <property type="nucleotide sequence ID" value="NZ_PYGD01000004.1"/>
</dbReference>
<gene>
    <name evidence="8" type="primary">rnr</name>
    <name evidence="11" type="ORF">B0I18_104126</name>
</gene>
<dbReference type="Pfam" id="PF08206">
    <property type="entry name" value="OB_RNB"/>
    <property type="match status" value="1"/>
</dbReference>
<evidence type="ECO:0000256" key="8">
    <source>
        <dbReference type="HAMAP-Rule" id="MF_01895"/>
    </source>
</evidence>
<evidence type="ECO:0000313" key="11">
    <source>
        <dbReference type="EMBL" id="PSK92032.1"/>
    </source>
</evidence>
<name>A0A2P8D4A3_9BACT</name>
<dbReference type="InterPro" id="IPR012340">
    <property type="entry name" value="NA-bd_OB-fold"/>
</dbReference>